<dbReference type="AlphaFoldDB" id="A0A6C0J5P0"/>
<accession>A0A6C0J5P0</accession>
<dbReference type="Pfam" id="PF17035">
    <property type="entry name" value="BET"/>
    <property type="match status" value="1"/>
</dbReference>
<feature type="domain" description="NET" evidence="1">
    <location>
        <begin position="1"/>
        <end position="69"/>
    </location>
</feature>
<evidence type="ECO:0000313" key="2">
    <source>
        <dbReference type="EMBL" id="QHU00190.1"/>
    </source>
</evidence>
<reference evidence="2" key="1">
    <citation type="journal article" date="2020" name="Nature">
        <title>Giant virus diversity and host interactions through global metagenomics.</title>
        <authorList>
            <person name="Schulz F."/>
            <person name="Roux S."/>
            <person name="Paez-Espino D."/>
            <person name="Jungbluth S."/>
            <person name="Walsh D.A."/>
            <person name="Denef V.J."/>
            <person name="McMahon K.D."/>
            <person name="Konstantinidis K.T."/>
            <person name="Eloe-Fadrosh E.A."/>
            <person name="Kyrpides N.C."/>
            <person name="Woyke T."/>
        </authorList>
    </citation>
    <scope>NUCLEOTIDE SEQUENCE</scope>
    <source>
        <strain evidence="2">GVMAG-M-3300025860-12</strain>
    </source>
</reference>
<dbReference type="EMBL" id="MN740324">
    <property type="protein sequence ID" value="QHU00190.1"/>
    <property type="molecule type" value="Genomic_DNA"/>
</dbReference>
<organism evidence="2">
    <name type="scientific">viral metagenome</name>
    <dbReference type="NCBI Taxonomy" id="1070528"/>
    <lineage>
        <taxon>unclassified sequences</taxon>
        <taxon>metagenomes</taxon>
        <taxon>organismal metagenomes</taxon>
    </lineage>
</organism>
<name>A0A6C0J5P0_9ZZZZ</name>
<sequence length="93" mass="10844">MNYNNKKQINDKINKVTDKDILLKIFDTVKHELYCKNGNKKFTQNNNGIFFDLNKISDETLTKLNNILNENIDSSDTENTSIKYTTYSSENND</sequence>
<protein>
    <recommendedName>
        <fullName evidence="1">NET domain-containing protein</fullName>
    </recommendedName>
</protein>
<evidence type="ECO:0000259" key="1">
    <source>
        <dbReference type="Pfam" id="PF17035"/>
    </source>
</evidence>
<dbReference type="InterPro" id="IPR027353">
    <property type="entry name" value="NET_dom"/>
</dbReference>
<proteinExistence type="predicted"/>